<gene>
    <name evidence="2" type="ORF">BDN71DRAFT_1512569</name>
</gene>
<comment type="caution">
    <text evidence="2">The sequence shown here is derived from an EMBL/GenBank/DDBJ whole genome shotgun (WGS) entry which is preliminary data.</text>
</comment>
<evidence type="ECO:0000256" key="1">
    <source>
        <dbReference type="SAM" id="MobiDB-lite"/>
    </source>
</evidence>
<dbReference type="AlphaFoldDB" id="A0A9P6D2V7"/>
<dbReference type="Proteomes" id="UP000807025">
    <property type="component" value="Unassembled WGS sequence"/>
</dbReference>
<keyword evidence="3" id="KW-1185">Reference proteome</keyword>
<feature type="compositionally biased region" description="Pro residues" evidence="1">
    <location>
        <begin position="103"/>
        <end position="113"/>
    </location>
</feature>
<organism evidence="2 3">
    <name type="scientific">Pleurotus eryngii</name>
    <name type="common">Boletus of the steppes</name>
    <dbReference type="NCBI Taxonomy" id="5323"/>
    <lineage>
        <taxon>Eukaryota</taxon>
        <taxon>Fungi</taxon>
        <taxon>Dikarya</taxon>
        <taxon>Basidiomycota</taxon>
        <taxon>Agaricomycotina</taxon>
        <taxon>Agaricomycetes</taxon>
        <taxon>Agaricomycetidae</taxon>
        <taxon>Agaricales</taxon>
        <taxon>Pleurotineae</taxon>
        <taxon>Pleurotaceae</taxon>
        <taxon>Pleurotus</taxon>
    </lineage>
</organism>
<evidence type="ECO:0000313" key="3">
    <source>
        <dbReference type="Proteomes" id="UP000807025"/>
    </source>
</evidence>
<protein>
    <submittedName>
        <fullName evidence="2">Uncharacterized protein</fullName>
    </submittedName>
</protein>
<dbReference type="EMBL" id="MU154688">
    <property type="protein sequence ID" value="KAF9488992.1"/>
    <property type="molecule type" value="Genomic_DNA"/>
</dbReference>
<accession>A0A9P6D2V7</accession>
<proteinExistence type="predicted"/>
<sequence length="145" mass="15802">MIANDDAQHHAHTPPQPFMAIAPCLRSICAHHGAPRSPTPSQMLTTMPLTLVFSSIDAHPLPPIFDDTHHMHPTPLAVTPTHPTPSVFIYTNPMPSVFANAHTPPPPPPPPPHASHAPHFQQRHPRTGVFVDPHPSPPVFNDTHP</sequence>
<evidence type="ECO:0000313" key="2">
    <source>
        <dbReference type="EMBL" id="KAF9488992.1"/>
    </source>
</evidence>
<feature type="region of interest" description="Disordered" evidence="1">
    <location>
        <begin position="98"/>
        <end position="145"/>
    </location>
</feature>
<reference evidence="2" key="1">
    <citation type="submission" date="2020-11" db="EMBL/GenBank/DDBJ databases">
        <authorList>
            <consortium name="DOE Joint Genome Institute"/>
            <person name="Ahrendt S."/>
            <person name="Riley R."/>
            <person name="Andreopoulos W."/>
            <person name="Labutti K."/>
            <person name="Pangilinan J."/>
            <person name="Ruiz-Duenas F.J."/>
            <person name="Barrasa J.M."/>
            <person name="Sanchez-Garcia M."/>
            <person name="Camarero S."/>
            <person name="Miyauchi S."/>
            <person name="Serrano A."/>
            <person name="Linde D."/>
            <person name="Babiker R."/>
            <person name="Drula E."/>
            <person name="Ayuso-Fernandez I."/>
            <person name="Pacheco R."/>
            <person name="Padilla G."/>
            <person name="Ferreira P."/>
            <person name="Barriuso J."/>
            <person name="Kellner H."/>
            <person name="Castanera R."/>
            <person name="Alfaro M."/>
            <person name="Ramirez L."/>
            <person name="Pisabarro A.G."/>
            <person name="Kuo A."/>
            <person name="Tritt A."/>
            <person name="Lipzen A."/>
            <person name="He G."/>
            <person name="Yan M."/>
            <person name="Ng V."/>
            <person name="Cullen D."/>
            <person name="Martin F."/>
            <person name="Rosso M.-N."/>
            <person name="Henrissat B."/>
            <person name="Hibbett D."/>
            <person name="Martinez A.T."/>
            <person name="Grigoriev I.V."/>
        </authorList>
    </citation>
    <scope>NUCLEOTIDE SEQUENCE</scope>
    <source>
        <strain evidence="2">ATCC 90797</strain>
    </source>
</reference>
<name>A0A9P6D2V7_PLEER</name>